<evidence type="ECO:0000256" key="14">
    <source>
        <dbReference type="ARBA" id="ARBA00023180"/>
    </source>
</evidence>
<dbReference type="Pfam" id="PF17736">
    <property type="entry name" value="Ig_C17orf99"/>
    <property type="match status" value="1"/>
</dbReference>
<dbReference type="SMART" id="SM00409">
    <property type="entry name" value="IG"/>
    <property type="match status" value="6"/>
</dbReference>
<dbReference type="GO" id="GO:0070161">
    <property type="term" value="C:anchoring junction"/>
    <property type="evidence" value="ECO:0007669"/>
    <property type="project" value="UniProtKB-SubCell"/>
</dbReference>
<feature type="transmembrane region" description="Helical" evidence="18">
    <location>
        <begin position="636"/>
        <end position="658"/>
    </location>
</feature>
<evidence type="ECO:0000256" key="10">
    <source>
        <dbReference type="ARBA" id="ARBA00022949"/>
    </source>
</evidence>
<dbReference type="KEGG" id="gsh:117367897"/>
<evidence type="ECO:0000256" key="18">
    <source>
        <dbReference type="SAM" id="Phobius"/>
    </source>
</evidence>
<dbReference type="InterPro" id="IPR007110">
    <property type="entry name" value="Ig-like_dom"/>
</dbReference>
<evidence type="ECO:0000256" key="11">
    <source>
        <dbReference type="ARBA" id="ARBA00022989"/>
    </source>
</evidence>
<feature type="domain" description="Ig-like" evidence="19">
    <location>
        <begin position="58"/>
        <end position="139"/>
    </location>
</feature>
<evidence type="ECO:0000259" key="19">
    <source>
        <dbReference type="PROSITE" id="PS50835"/>
    </source>
</evidence>
<evidence type="ECO:0000256" key="16">
    <source>
        <dbReference type="ARBA" id="ARBA00049765"/>
    </source>
</evidence>
<dbReference type="AlphaFoldDB" id="A0A6P8SPP3"/>
<dbReference type="GO" id="GO:0004888">
    <property type="term" value="F:transmembrane signaling receptor activity"/>
    <property type="evidence" value="ECO:0007669"/>
    <property type="project" value="TreeGrafter"/>
</dbReference>
<keyword evidence="7" id="KW-0732">Signal</keyword>
<keyword evidence="4" id="KW-1003">Cell membrane</keyword>
<keyword evidence="5" id="KW-0597">Phosphoprotein</keyword>
<dbReference type="Proteomes" id="UP000515159">
    <property type="component" value="Chromosome 10"/>
</dbReference>
<name>A0A6P8SPP3_GEOSA</name>
<dbReference type="PANTHER" id="PTHR11481:SF5">
    <property type="entry name" value="PLATELET ENDOTHELIAL CELL ADHESION MOLECULE"/>
    <property type="match status" value="1"/>
</dbReference>
<keyword evidence="13" id="KW-1015">Disulfide bond</keyword>
<dbReference type="Pfam" id="PF13895">
    <property type="entry name" value="Ig_2"/>
    <property type="match status" value="1"/>
</dbReference>
<dbReference type="InParanoid" id="A0A6P8SPP3"/>
<feature type="domain" description="Ig-like" evidence="19">
    <location>
        <begin position="536"/>
        <end position="627"/>
    </location>
</feature>
<evidence type="ECO:0000256" key="3">
    <source>
        <dbReference type="ARBA" id="ARBA00004285"/>
    </source>
</evidence>
<evidence type="ECO:0000313" key="20">
    <source>
        <dbReference type="Proteomes" id="UP000515159"/>
    </source>
</evidence>
<evidence type="ECO:0000256" key="2">
    <source>
        <dbReference type="ARBA" id="ARBA00004282"/>
    </source>
</evidence>
<evidence type="ECO:0000256" key="12">
    <source>
        <dbReference type="ARBA" id="ARBA00023136"/>
    </source>
</evidence>
<dbReference type="InterPro" id="IPR003598">
    <property type="entry name" value="Ig_sub2"/>
</dbReference>
<evidence type="ECO:0000313" key="21">
    <source>
        <dbReference type="RefSeq" id="XP_033816866.1"/>
    </source>
</evidence>
<keyword evidence="9" id="KW-0130">Cell adhesion</keyword>
<keyword evidence="8" id="KW-0677">Repeat</keyword>
<dbReference type="GO" id="GO:0006955">
    <property type="term" value="P:immune response"/>
    <property type="evidence" value="ECO:0007669"/>
    <property type="project" value="TreeGrafter"/>
</dbReference>
<feature type="compositionally biased region" description="Basic and acidic residues" evidence="17">
    <location>
        <begin position="705"/>
        <end position="733"/>
    </location>
</feature>
<evidence type="ECO:0000256" key="6">
    <source>
        <dbReference type="ARBA" id="ARBA00022692"/>
    </source>
</evidence>
<dbReference type="FunCoup" id="A0A6P8SPP3">
    <property type="interactions" value="308"/>
</dbReference>
<keyword evidence="10" id="KW-0965">Cell junction</keyword>
<accession>A0A6P8SPP3</accession>
<evidence type="ECO:0000256" key="8">
    <source>
        <dbReference type="ARBA" id="ARBA00022737"/>
    </source>
</evidence>
<keyword evidence="15" id="KW-0393">Immunoglobulin domain</keyword>
<keyword evidence="12 18" id="KW-0472">Membrane</keyword>
<dbReference type="InterPro" id="IPR003599">
    <property type="entry name" value="Ig_sub"/>
</dbReference>
<dbReference type="InterPro" id="IPR013783">
    <property type="entry name" value="Ig-like_fold"/>
</dbReference>
<evidence type="ECO:0000256" key="7">
    <source>
        <dbReference type="ARBA" id="ARBA00022729"/>
    </source>
</evidence>
<proteinExistence type="predicted"/>
<dbReference type="PANTHER" id="PTHR11481">
    <property type="entry name" value="IMMUNOGLOBULIN FC RECEPTOR"/>
    <property type="match status" value="1"/>
</dbReference>
<gene>
    <name evidence="21" type="primary">LOC117367897</name>
</gene>
<dbReference type="InterPro" id="IPR036179">
    <property type="entry name" value="Ig-like_dom_sf"/>
</dbReference>
<evidence type="ECO:0000256" key="9">
    <source>
        <dbReference type="ARBA" id="ARBA00022889"/>
    </source>
</evidence>
<keyword evidence="11 18" id="KW-1133">Transmembrane helix</keyword>
<feature type="domain" description="Ig-like" evidence="19">
    <location>
        <begin position="355"/>
        <end position="435"/>
    </location>
</feature>
<dbReference type="RefSeq" id="XP_033816866.1">
    <property type="nucleotide sequence ID" value="XM_033960975.1"/>
</dbReference>
<dbReference type="PROSITE" id="PS50835">
    <property type="entry name" value="IG_LIKE"/>
    <property type="match status" value="6"/>
</dbReference>
<feature type="domain" description="Ig-like" evidence="19">
    <location>
        <begin position="443"/>
        <end position="530"/>
    </location>
</feature>
<dbReference type="InterPro" id="IPR050488">
    <property type="entry name" value="Ig_Fc_receptor"/>
</dbReference>
<dbReference type="GO" id="GO:0007166">
    <property type="term" value="P:cell surface receptor signaling pathway"/>
    <property type="evidence" value="ECO:0007669"/>
    <property type="project" value="TreeGrafter"/>
</dbReference>
<protein>
    <recommendedName>
        <fullName evidence="16">Platelet endothelial cell adhesion molecule</fullName>
    </recommendedName>
</protein>
<evidence type="ECO:0000256" key="4">
    <source>
        <dbReference type="ARBA" id="ARBA00022475"/>
    </source>
</evidence>
<dbReference type="GO" id="GO:0098742">
    <property type="term" value="P:cell-cell adhesion via plasma-membrane adhesion molecules"/>
    <property type="evidence" value="ECO:0007669"/>
    <property type="project" value="TreeGrafter"/>
</dbReference>
<feature type="domain" description="Ig-like" evidence="19">
    <location>
        <begin position="161"/>
        <end position="247"/>
    </location>
</feature>
<keyword evidence="6 18" id="KW-0812">Transmembrane</keyword>
<dbReference type="SUPFAM" id="SSF48726">
    <property type="entry name" value="Immunoglobulin"/>
    <property type="match status" value="4"/>
</dbReference>
<dbReference type="OrthoDB" id="9950534at2759"/>
<dbReference type="SMART" id="SM00408">
    <property type="entry name" value="IGc2"/>
    <property type="match status" value="2"/>
</dbReference>
<reference evidence="21" key="1">
    <citation type="submission" date="2025-08" db="UniProtKB">
        <authorList>
            <consortium name="RefSeq"/>
        </authorList>
    </citation>
    <scope>IDENTIFICATION</scope>
</reference>
<keyword evidence="14" id="KW-0325">Glycoprotein</keyword>
<feature type="domain" description="Ig-like" evidence="19">
    <location>
        <begin position="261"/>
        <end position="347"/>
    </location>
</feature>
<dbReference type="Gene3D" id="2.60.40.10">
    <property type="entry name" value="Immunoglobulins"/>
    <property type="match status" value="5"/>
</dbReference>
<evidence type="ECO:0000256" key="5">
    <source>
        <dbReference type="ARBA" id="ARBA00022553"/>
    </source>
</evidence>
<evidence type="ECO:0000256" key="1">
    <source>
        <dbReference type="ARBA" id="ARBA00004251"/>
    </source>
</evidence>
<dbReference type="GO" id="GO:0009897">
    <property type="term" value="C:external side of plasma membrane"/>
    <property type="evidence" value="ECO:0007669"/>
    <property type="project" value="TreeGrafter"/>
</dbReference>
<feature type="region of interest" description="Disordered" evidence="17">
    <location>
        <begin position="678"/>
        <end position="733"/>
    </location>
</feature>
<dbReference type="InterPro" id="IPR040878">
    <property type="entry name" value="IL-40-like_Ig"/>
</dbReference>
<evidence type="ECO:0000256" key="17">
    <source>
        <dbReference type="SAM" id="MobiDB-lite"/>
    </source>
</evidence>
<dbReference type="GeneID" id="117367897"/>
<dbReference type="GO" id="GO:0045121">
    <property type="term" value="C:membrane raft"/>
    <property type="evidence" value="ECO:0007669"/>
    <property type="project" value="UniProtKB-SubCell"/>
</dbReference>
<organism evidence="20 21">
    <name type="scientific">Geotrypetes seraphini</name>
    <name type="common">Gaboon caecilian</name>
    <name type="synonym">Caecilia seraphini</name>
    <dbReference type="NCBI Taxonomy" id="260995"/>
    <lineage>
        <taxon>Eukaryota</taxon>
        <taxon>Metazoa</taxon>
        <taxon>Chordata</taxon>
        <taxon>Craniata</taxon>
        <taxon>Vertebrata</taxon>
        <taxon>Euteleostomi</taxon>
        <taxon>Amphibia</taxon>
        <taxon>Gymnophiona</taxon>
        <taxon>Geotrypetes</taxon>
    </lineage>
</organism>
<evidence type="ECO:0000256" key="13">
    <source>
        <dbReference type="ARBA" id="ARBA00023157"/>
    </source>
</evidence>
<sequence length="733" mass="82196">MESVTKGMDNPVLPADKTEKKFKKFRAWEFPCVISRLVCGGATLCLPAGVPAIQSEHPAFTINKVVLKAEPAKIWNGNNLTLTCVAEISKAPDTEPLQPSFVFYKDDKQCYNTTSQKDEAHYVISPARFSHWGQYSCAVYVNRKNRKSEDLPVRIQGVSTPKVSVSKKEVKEGEEVTIRCEATEETAPIIFQFFKIKGNDKQSKIRPALTINSAEVNFLVEEGDKNLFFECTAEMSSMFAKETSEASERLLVTVSEPFSTPSIQVHPSTNITEGDRLKVDCKVVASPRFKEPRIEILIQKDKTILATQKDETSASFSKDLAVIADEGNYTCKAESGLASKTNSVYIHVTELFPRPTLYVGKEISEGDFLSFSCFVNGFKADNLSFFLEKINGTLNTRMKPGGKYSKSGTELDSGLYMCKVTIRNITKKSEPNMVTVYAPISMPVLFPITKIPEVVVGQNLTLICKSERGTPPITYTLFRGAERLRNITVKAKGGNATFTLNVSTLSHLSGYRCKANNKNKRPSPFSNALNFTMIAPIQKVVLEKIPTDGKVENGKDLSLLCRIIEGSWPFEFKFYRKDKSDHFHWVIVNQSIAIWHQKNFNKEQEGSYYCTASNRASYIQSNIVDIKVVLASWKKAVIVVFVVLIAAAILATAIWWYFQKKRKAKQMTMEMSRPVTVINSHNEKPLPGQNNETESHYPQGFNEDGENHSVKPEEKKDNGENNDARIERCLDAT</sequence>
<comment type="subcellular location">
    <subcellularLocation>
        <location evidence="2">Cell junction</location>
    </subcellularLocation>
    <subcellularLocation>
        <location evidence="1">Cell membrane</location>
        <topology evidence="1">Single-pass type I membrane protein</topology>
    </subcellularLocation>
    <subcellularLocation>
        <location evidence="3">Membrane raft</location>
    </subcellularLocation>
</comment>
<evidence type="ECO:0000256" key="15">
    <source>
        <dbReference type="ARBA" id="ARBA00023319"/>
    </source>
</evidence>
<keyword evidence="20" id="KW-1185">Reference proteome</keyword>